<evidence type="ECO:0000256" key="7">
    <source>
        <dbReference type="HAMAP-Rule" id="MF_01131"/>
    </source>
</evidence>
<dbReference type="InterPro" id="IPR022876">
    <property type="entry name" value="Tscrpt_rep_Rex"/>
</dbReference>
<evidence type="ECO:0000256" key="3">
    <source>
        <dbReference type="ARBA" id="ARBA00023015"/>
    </source>
</evidence>
<evidence type="ECO:0000313" key="10">
    <source>
        <dbReference type="EMBL" id="CAB3393060.1"/>
    </source>
</evidence>
<keyword evidence="1 7" id="KW-0963">Cytoplasm</keyword>
<proteinExistence type="inferred from homology"/>
<dbReference type="InterPro" id="IPR036388">
    <property type="entry name" value="WH-like_DNA-bd_sf"/>
</dbReference>
<dbReference type="OrthoDB" id="9784760at2"/>
<dbReference type="InterPro" id="IPR036390">
    <property type="entry name" value="WH_DNA-bd_sf"/>
</dbReference>
<organism evidence="9 11">
    <name type="scientific">Kyrpidia spormannii</name>
    <dbReference type="NCBI Taxonomy" id="2055160"/>
    <lineage>
        <taxon>Bacteria</taxon>
        <taxon>Bacillati</taxon>
        <taxon>Bacillota</taxon>
        <taxon>Bacilli</taxon>
        <taxon>Bacillales</taxon>
        <taxon>Alicyclobacillaceae</taxon>
        <taxon>Kyrpidia</taxon>
    </lineage>
</organism>
<dbReference type="NCBIfam" id="NF003996">
    <property type="entry name" value="PRK05472.2-5"/>
    <property type="match status" value="1"/>
</dbReference>
<dbReference type="SUPFAM" id="SSF51735">
    <property type="entry name" value="NAD(P)-binding Rossmann-fold domains"/>
    <property type="match status" value="1"/>
</dbReference>
<dbReference type="Pfam" id="PF02629">
    <property type="entry name" value="CoA_binding"/>
    <property type="match status" value="1"/>
</dbReference>
<dbReference type="GO" id="GO:0051775">
    <property type="term" value="P:response to redox state"/>
    <property type="evidence" value="ECO:0007669"/>
    <property type="project" value="InterPro"/>
</dbReference>
<evidence type="ECO:0000256" key="5">
    <source>
        <dbReference type="ARBA" id="ARBA00023125"/>
    </source>
</evidence>
<dbReference type="EMBL" id="CP024955">
    <property type="protein sequence ID" value="ATY84872.1"/>
    <property type="molecule type" value="Genomic_DNA"/>
</dbReference>
<comment type="similarity">
    <text evidence="7">Belongs to the transcriptional regulatory Rex family.</text>
</comment>
<evidence type="ECO:0000256" key="2">
    <source>
        <dbReference type="ARBA" id="ARBA00022491"/>
    </source>
</evidence>
<keyword evidence="11" id="KW-1185">Reference proteome</keyword>
<keyword evidence="6 7" id="KW-0804">Transcription</keyword>
<reference evidence="11" key="1">
    <citation type="submission" date="2017-11" db="EMBL/GenBank/DDBJ databases">
        <title>Complete Genome Sequence of Kyrpidia sp. Strain EA-1, a thermophilic, hydrogen-oxidizing Bacterium, isolated from the Azores.</title>
        <authorList>
            <person name="Reiner J.E."/>
            <person name="Lapp C.J."/>
            <person name="Bunk B."/>
            <person name="Gescher J."/>
        </authorList>
    </citation>
    <scope>NUCLEOTIDE SEQUENCE [LARGE SCALE GENOMIC DNA]</scope>
    <source>
        <strain evidence="11">EA-1</strain>
    </source>
</reference>
<dbReference type="InterPro" id="IPR003781">
    <property type="entry name" value="CoA-bd"/>
</dbReference>
<dbReference type="Proteomes" id="UP000502196">
    <property type="component" value="Chromosome"/>
</dbReference>
<dbReference type="Gene3D" id="3.40.50.720">
    <property type="entry name" value="NAD(P)-binding Rossmann-like Domain"/>
    <property type="match status" value="1"/>
</dbReference>
<dbReference type="GO" id="GO:0045892">
    <property type="term" value="P:negative regulation of DNA-templated transcription"/>
    <property type="evidence" value="ECO:0007669"/>
    <property type="project" value="InterPro"/>
</dbReference>
<keyword evidence="4 7" id="KW-0520">NAD</keyword>
<dbReference type="EMBL" id="LR792683">
    <property type="protein sequence ID" value="CAB3393060.1"/>
    <property type="molecule type" value="Genomic_DNA"/>
</dbReference>
<dbReference type="PANTHER" id="PTHR35786">
    <property type="entry name" value="REDOX-SENSING TRANSCRIPTIONAL REPRESSOR REX"/>
    <property type="match status" value="1"/>
</dbReference>
<evidence type="ECO:0000256" key="6">
    <source>
        <dbReference type="ARBA" id="ARBA00023163"/>
    </source>
</evidence>
<dbReference type="InterPro" id="IPR009718">
    <property type="entry name" value="Rex_DNA-bd_C_dom"/>
</dbReference>
<keyword evidence="3 7" id="KW-0805">Transcription regulation</keyword>
<dbReference type="GO" id="GO:0003700">
    <property type="term" value="F:DNA-binding transcription factor activity"/>
    <property type="evidence" value="ECO:0007669"/>
    <property type="project" value="UniProtKB-UniRule"/>
</dbReference>
<dbReference type="NCBIfam" id="NF003993">
    <property type="entry name" value="PRK05472.2-2"/>
    <property type="match status" value="1"/>
</dbReference>
<reference evidence="9" key="2">
    <citation type="journal article" date="2018" name="Genome Announc.">
        <title>Complete Genome Sequence of Kyrpidia sp. Strain EA-1, a Thermophilic Knallgas Bacterium, Isolated from the Azores.</title>
        <authorList>
            <person name="Reiner J.E."/>
            <person name="Lapp C.J."/>
            <person name="Bunk B."/>
            <person name="Sproer C."/>
            <person name="Overmann J."/>
            <person name="Gescher J."/>
        </authorList>
    </citation>
    <scope>NUCLEOTIDE SEQUENCE</scope>
    <source>
        <strain evidence="9">EA-1</strain>
    </source>
</reference>
<dbReference type="GO" id="GO:0003677">
    <property type="term" value="F:DNA binding"/>
    <property type="evidence" value="ECO:0007669"/>
    <property type="project" value="UniProtKB-UniRule"/>
</dbReference>
<dbReference type="PANTHER" id="PTHR35786:SF1">
    <property type="entry name" value="REDOX-SENSING TRANSCRIPTIONAL REPRESSOR REX 1"/>
    <property type="match status" value="1"/>
</dbReference>
<dbReference type="Gene3D" id="1.10.10.10">
    <property type="entry name" value="Winged helix-like DNA-binding domain superfamily/Winged helix DNA-binding domain"/>
    <property type="match status" value="1"/>
</dbReference>
<comment type="subcellular location">
    <subcellularLocation>
        <location evidence="7">Cytoplasm</location>
    </subcellularLocation>
</comment>
<dbReference type="InterPro" id="IPR036291">
    <property type="entry name" value="NAD(P)-bd_dom_sf"/>
</dbReference>
<protein>
    <recommendedName>
        <fullName evidence="7">Redox-sensing transcriptional repressor Rex</fullName>
    </recommendedName>
</protein>
<feature type="DNA-binding region" description="H-T-H motif" evidence="7">
    <location>
        <begin position="19"/>
        <end position="58"/>
    </location>
</feature>
<dbReference type="GO" id="GO:0005737">
    <property type="term" value="C:cytoplasm"/>
    <property type="evidence" value="ECO:0007669"/>
    <property type="project" value="UniProtKB-SubCell"/>
</dbReference>
<dbReference type="NCBIfam" id="NF003989">
    <property type="entry name" value="PRK05472.1-3"/>
    <property type="match status" value="1"/>
</dbReference>
<dbReference type="Proteomes" id="UP000231932">
    <property type="component" value="Chromosome"/>
</dbReference>
<dbReference type="KEGG" id="kyr:CVV65_08005"/>
<dbReference type="InterPro" id="IPR058236">
    <property type="entry name" value="Rex_actinobacterial-type"/>
</dbReference>
<dbReference type="HAMAP" id="MF_01131">
    <property type="entry name" value="Rex"/>
    <property type="match status" value="1"/>
</dbReference>
<comment type="subunit">
    <text evidence="7">Homodimer.</text>
</comment>
<reference evidence="10 12" key="3">
    <citation type="submission" date="2020-04" db="EMBL/GenBank/DDBJ databases">
        <authorList>
            <person name="Hogendoorn C."/>
        </authorList>
    </citation>
    <scope>NUCLEOTIDE SEQUENCE [LARGE SCALE GENOMIC DNA]</scope>
    <source>
        <strain evidence="10">COOX1</strain>
    </source>
</reference>
<feature type="binding site" evidence="7">
    <location>
        <begin position="93"/>
        <end position="98"/>
    </location>
    <ligand>
        <name>NAD(+)</name>
        <dbReference type="ChEBI" id="CHEBI:57540"/>
    </ligand>
</feature>
<evidence type="ECO:0000313" key="9">
    <source>
        <dbReference type="EMBL" id="ATY84872.1"/>
    </source>
</evidence>
<dbReference type="SMART" id="SM00881">
    <property type="entry name" value="CoA_binding"/>
    <property type="match status" value="1"/>
</dbReference>
<evidence type="ECO:0000256" key="4">
    <source>
        <dbReference type="ARBA" id="ARBA00023027"/>
    </source>
</evidence>
<dbReference type="Pfam" id="PF06971">
    <property type="entry name" value="Put_DNA-bind_N"/>
    <property type="match status" value="1"/>
</dbReference>
<feature type="domain" description="CoA-binding" evidence="8">
    <location>
        <begin position="82"/>
        <end position="183"/>
    </location>
</feature>
<dbReference type="NCBIfam" id="NF003995">
    <property type="entry name" value="PRK05472.2-4"/>
    <property type="match status" value="1"/>
</dbReference>
<name>A0A2K8N8V2_9BACL</name>
<keyword evidence="5 7" id="KW-0238">DNA-binding</keyword>
<dbReference type="AlphaFoldDB" id="A0A2K8N8V2"/>
<accession>A0A2K8N8V2</accession>
<dbReference type="NCBIfam" id="NF003994">
    <property type="entry name" value="PRK05472.2-3"/>
    <property type="match status" value="1"/>
</dbReference>
<gene>
    <name evidence="7 10" type="primary">rex</name>
    <name evidence="10" type="ORF">COOX1_1721</name>
    <name evidence="9" type="ORF">CVV65_08005</name>
</gene>
<evidence type="ECO:0000313" key="11">
    <source>
        <dbReference type="Proteomes" id="UP000231932"/>
    </source>
</evidence>
<evidence type="ECO:0000256" key="1">
    <source>
        <dbReference type="ARBA" id="ARBA00022490"/>
    </source>
</evidence>
<dbReference type="SUPFAM" id="SSF46785">
    <property type="entry name" value="Winged helix' DNA-binding domain"/>
    <property type="match status" value="1"/>
</dbReference>
<sequence length="209" mass="23162">MLQGKTPVVSQAVVRRLPIYLRYLQQLQAREVDTVSSQEMGRDLDINPAQIRKDLAYFGEFGRKGIGYHVPYLIEKIRQILKLDRNLPVALVGAGHLGIALSNYSRLRRSELAIAAIFDKDPRKIGLAVAGLTVQGMDDFETRVREQGIRIGIVAVPAPEAQAVANRMVEAGIVGILNFAPATLRTPPTVHVRYSDVTSELQALAYYVR</sequence>
<evidence type="ECO:0000259" key="8">
    <source>
        <dbReference type="SMART" id="SM00881"/>
    </source>
</evidence>
<comment type="function">
    <text evidence="7">Modulates transcription in response to changes in cellular NADH/NAD(+) redox state.</text>
</comment>
<evidence type="ECO:0000313" key="12">
    <source>
        <dbReference type="Proteomes" id="UP000502196"/>
    </source>
</evidence>
<keyword evidence="2 7" id="KW-0678">Repressor</keyword>
<dbReference type="RefSeq" id="WP_100667678.1">
    <property type="nucleotide sequence ID" value="NZ_CP024955.1"/>
</dbReference>